<dbReference type="PROSITE" id="PS00036">
    <property type="entry name" value="BZIP_BASIC"/>
    <property type="match status" value="1"/>
</dbReference>
<dbReference type="InterPro" id="IPR046347">
    <property type="entry name" value="bZIP_sf"/>
</dbReference>
<evidence type="ECO:0000313" key="4">
    <source>
        <dbReference type="EMBL" id="KAF5574116.1"/>
    </source>
</evidence>
<evidence type="ECO:0000256" key="2">
    <source>
        <dbReference type="SAM" id="MobiDB-lite"/>
    </source>
</evidence>
<feature type="coiled-coil region" evidence="1">
    <location>
        <begin position="40"/>
        <end position="67"/>
    </location>
</feature>
<dbReference type="Proteomes" id="UP000544095">
    <property type="component" value="Unassembled WGS sequence"/>
</dbReference>
<name>A0A8H5NPF5_9HYPO</name>
<keyword evidence="5" id="KW-1185">Reference proteome</keyword>
<dbReference type="SUPFAM" id="SSF57959">
    <property type="entry name" value="Leucine zipper domain"/>
    <property type="match status" value="1"/>
</dbReference>
<feature type="compositionally biased region" description="Polar residues" evidence="2">
    <location>
        <begin position="143"/>
        <end position="155"/>
    </location>
</feature>
<feature type="region of interest" description="Disordered" evidence="2">
    <location>
        <begin position="1"/>
        <end position="22"/>
    </location>
</feature>
<dbReference type="AlphaFoldDB" id="A0A8H5NPF5"/>
<organism evidence="4 5">
    <name type="scientific">Fusarium pseudoanthophilum</name>
    <dbReference type="NCBI Taxonomy" id="48495"/>
    <lineage>
        <taxon>Eukaryota</taxon>
        <taxon>Fungi</taxon>
        <taxon>Dikarya</taxon>
        <taxon>Ascomycota</taxon>
        <taxon>Pezizomycotina</taxon>
        <taxon>Sordariomycetes</taxon>
        <taxon>Hypocreomycetidae</taxon>
        <taxon>Hypocreales</taxon>
        <taxon>Nectriaceae</taxon>
        <taxon>Fusarium</taxon>
        <taxon>Fusarium fujikuroi species complex</taxon>
    </lineage>
</organism>
<keyword evidence="1" id="KW-0175">Coiled coil</keyword>
<dbReference type="Gene3D" id="1.20.5.170">
    <property type="match status" value="1"/>
</dbReference>
<feature type="region of interest" description="Disordered" evidence="2">
    <location>
        <begin position="143"/>
        <end position="170"/>
    </location>
</feature>
<feature type="compositionally biased region" description="Polar residues" evidence="2">
    <location>
        <begin position="1"/>
        <end position="14"/>
    </location>
</feature>
<gene>
    <name evidence="4" type="ORF">FPANT_11938</name>
</gene>
<evidence type="ECO:0000256" key="1">
    <source>
        <dbReference type="SAM" id="Coils"/>
    </source>
</evidence>
<dbReference type="EMBL" id="JAAOAR010000755">
    <property type="protein sequence ID" value="KAF5574116.1"/>
    <property type="molecule type" value="Genomic_DNA"/>
</dbReference>
<dbReference type="InterPro" id="IPR004827">
    <property type="entry name" value="bZIP"/>
</dbReference>
<dbReference type="CDD" id="cd14688">
    <property type="entry name" value="bZIP_YAP"/>
    <property type="match status" value="1"/>
</dbReference>
<sequence length="344" mass="38766">MSVLESQSGLSEQALSDADDNNVPMQLLADTVDRRKAQNRIAQRKHRQKLKKRIEELELQLEYAGLNSRPMLHRTSPHPIPMTISEENNMLPHIDQLENFFTRPNNLFESLCTTQEHSSLFDVSPPFASDTMPLVTEQVSTLPMRNSTSENSGNRPFSHASSRRGKEPSAHSVWMIPTTDFNEIATPGASRRPSLHLTNDAAELTDPVTPPCSWNMERKIAYIVDCAKTLGFRDFDSVVTTYYTSSFEVMSRAHDMQRVSRIRGLGSVLRNLDASAEAWPHHESQIYQAEIFKAAEHLYKAEFQRGINTGALMVLEGRMKEDEINGQAAVKVTSHKSELLSQVS</sequence>
<accession>A0A8H5NPF5</accession>
<evidence type="ECO:0000313" key="5">
    <source>
        <dbReference type="Proteomes" id="UP000544095"/>
    </source>
</evidence>
<feature type="domain" description="BZIP" evidence="3">
    <location>
        <begin position="34"/>
        <end position="49"/>
    </location>
</feature>
<comment type="caution">
    <text evidence="4">The sequence shown here is derived from an EMBL/GenBank/DDBJ whole genome shotgun (WGS) entry which is preliminary data.</text>
</comment>
<reference evidence="4 5" key="1">
    <citation type="submission" date="2020-05" db="EMBL/GenBank/DDBJ databases">
        <title>Identification and distribution of gene clusters putatively required for synthesis of sphingolipid metabolism inhibitors in phylogenetically diverse species of the filamentous fungus Fusarium.</title>
        <authorList>
            <person name="Kim H.-S."/>
            <person name="Busman M."/>
            <person name="Brown D.W."/>
            <person name="Divon H."/>
            <person name="Uhlig S."/>
            <person name="Proctor R.H."/>
        </authorList>
    </citation>
    <scope>NUCLEOTIDE SEQUENCE [LARGE SCALE GENOMIC DNA]</scope>
    <source>
        <strain evidence="4 5">NRRL 25211</strain>
    </source>
</reference>
<evidence type="ECO:0000259" key="3">
    <source>
        <dbReference type="PROSITE" id="PS00036"/>
    </source>
</evidence>
<protein>
    <recommendedName>
        <fullName evidence="3">BZIP domain-containing protein</fullName>
    </recommendedName>
</protein>
<proteinExistence type="predicted"/>
<dbReference type="GO" id="GO:0003700">
    <property type="term" value="F:DNA-binding transcription factor activity"/>
    <property type="evidence" value="ECO:0007669"/>
    <property type="project" value="InterPro"/>
</dbReference>